<dbReference type="EMBL" id="SOHQ01000038">
    <property type="protein sequence ID" value="TFD76321.1"/>
    <property type="molecule type" value="Genomic_DNA"/>
</dbReference>
<name>A0A4Y8KPE8_9MICO</name>
<keyword evidence="3" id="KW-1185">Reference proteome</keyword>
<dbReference type="RefSeq" id="WP_134173303.1">
    <property type="nucleotide sequence ID" value="NZ_SODI01000001.1"/>
</dbReference>
<proteinExistence type="predicted"/>
<evidence type="ECO:0000313" key="2">
    <source>
        <dbReference type="EMBL" id="TFD76321.1"/>
    </source>
</evidence>
<evidence type="ECO:0000259" key="1">
    <source>
        <dbReference type="Pfam" id="PF00582"/>
    </source>
</evidence>
<dbReference type="SUPFAM" id="SSF52402">
    <property type="entry name" value="Adenine nucleotide alpha hydrolases-like"/>
    <property type="match status" value="1"/>
</dbReference>
<dbReference type="AlphaFoldDB" id="A0A4Y8KPE8"/>
<protein>
    <submittedName>
        <fullName evidence="2">Universal stress protein</fullName>
    </submittedName>
</protein>
<gene>
    <name evidence="2" type="ORF">E3T53_14045</name>
</gene>
<dbReference type="OrthoDB" id="3213322at2"/>
<organism evidence="2 3">
    <name type="scientific">Cryobacterium psychrophilum</name>
    <dbReference type="NCBI Taxonomy" id="41988"/>
    <lineage>
        <taxon>Bacteria</taxon>
        <taxon>Bacillati</taxon>
        <taxon>Actinomycetota</taxon>
        <taxon>Actinomycetes</taxon>
        <taxon>Micrococcales</taxon>
        <taxon>Microbacteriaceae</taxon>
        <taxon>Cryobacterium</taxon>
    </lineage>
</organism>
<sequence length="169" mass="17977">MTAKPIAHVIVGVLPGQPDAVVLQAATFAQRFDAELVCAYVDVNRYMIFDLGDGSMTSFPIDQDLLEPTDPSFDPALLEHLTTLLGGLDLSWSTRALAGDPALALGALADTIDAAMIVVGTREATVRATLGEFFNGAVAVHLAHRQHRPVVVIPLAPVPLDKALPWNES</sequence>
<reference evidence="2 3" key="1">
    <citation type="submission" date="2019-03" db="EMBL/GenBank/DDBJ databases">
        <title>Genomics of glacier-inhabiting Cryobacterium strains.</title>
        <authorList>
            <person name="Liu Q."/>
            <person name="Xin Y.-H."/>
        </authorList>
    </citation>
    <scope>NUCLEOTIDE SEQUENCE [LARGE SCALE GENOMIC DNA]</scope>
    <source>
        <strain evidence="2 3">CGMCC 1.4292</strain>
    </source>
</reference>
<evidence type="ECO:0000313" key="3">
    <source>
        <dbReference type="Proteomes" id="UP000298218"/>
    </source>
</evidence>
<dbReference type="CDD" id="cd00293">
    <property type="entry name" value="USP-like"/>
    <property type="match status" value="1"/>
</dbReference>
<accession>A0A4Y8KPE8</accession>
<dbReference type="InterPro" id="IPR006016">
    <property type="entry name" value="UspA"/>
</dbReference>
<dbReference type="Proteomes" id="UP000298218">
    <property type="component" value="Unassembled WGS sequence"/>
</dbReference>
<dbReference type="Gene3D" id="3.40.50.12370">
    <property type="match status" value="1"/>
</dbReference>
<comment type="caution">
    <text evidence="2">The sequence shown here is derived from an EMBL/GenBank/DDBJ whole genome shotgun (WGS) entry which is preliminary data.</text>
</comment>
<feature type="domain" description="UspA" evidence="1">
    <location>
        <begin position="8"/>
        <end position="154"/>
    </location>
</feature>
<dbReference type="Pfam" id="PF00582">
    <property type="entry name" value="Usp"/>
    <property type="match status" value="1"/>
</dbReference>